<evidence type="ECO:0000313" key="1">
    <source>
        <dbReference type="EMBL" id="ARU63593.1"/>
    </source>
</evidence>
<proteinExistence type="predicted"/>
<protein>
    <submittedName>
        <fullName evidence="1">rRNA methylase</fullName>
    </submittedName>
</protein>
<gene>
    <name evidence="1" type="ORF">CBW65_23195</name>
</gene>
<dbReference type="OrthoDB" id="2586028at2"/>
<dbReference type="KEGG" id="tum:CBW65_23195"/>
<accession>A0A1Y0IW28</accession>
<reference evidence="2" key="1">
    <citation type="submission" date="2017-05" db="EMBL/GenBank/DDBJ databases">
        <authorList>
            <person name="Sung H."/>
        </authorList>
    </citation>
    <scope>NUCLEOTIDE SEQUENCE [LARGE SCALE GENOMIC DNA]</scope>
    <source>
        <strain evidence="2">AR23208</strain>
    </source>
</reference>
<keyword evidence="1" id="KW-0489">Methyltransferase</keyword>
<dbReference type="GO" id="GO:0008168">
    <property type="term" value="F:methyltransferase activity"/>
    <property type="evidence" value="ECO:0007669"/>
    <property type="project" value="UniProtKB-KW"/>
</dbReference>
<evidence type="ECO:0000313" key="2">
    <source>
        <dbReference type="Proteomes" id="UP000195437"/>
    </source>
</evidence>
<organism evidence="1 2">
    <name type="scientific">Tumebacillus avium</name>
    <dbReference type="NCBI Taxonomy" id="1903704"/>
    <lineage>
        <taxon>Bacteria</taxon>
        <taxon>Bacillati</taxon>
        <taxon>Bacillota</taxon>
        <taxon>Bacilli</taxon>
        <taxon>Bacillales</taxon>
        <taxon>Alicyclobacillaceae</taxon>
        <taxon>Tumebacillus</taxon>
    </lineage>
</organism>
<dbReference type="RefSeq" id="WP_087458928.1">
    <property type="nucleotide sequence ID" value="NZ_CP021434.1"/>
</dbReference>
<sequence length="217" mass="24686">MGGQGYRVVKGTDNYGHSFGGTSWDTPVCPNCNINMHLIFTFDLSDPRFQQFHHHSSLDSIPLLSCLNCSSYWSRQVFELAPTSRSVSIVKQFDEEKWICEEEDRLPSPLPFSNMMLVELEENDLVLKGSDTDHAFDAFGSEYVCRVLGEPLFAVDPIQKKCDGCNQEMEYLATVCSEDYDSVGLVKEDFSFQIGESYIYFHFCKICNVLETETQST</sequence>
<name>A0A1Y0IW28_9BACL</name>
<dbReference type="AlphaFoldDB" id="A0A1Y0IW28"/>
<keyword evidence="1" id="KW-0808">Transferase</keyword>
<dbReference type="Proteomes" id="UP000195437">
    <property type="component" value="Chromosome"/>
</dbReference>
<keyword evidence="2" id="KW-1185">Reference proteome</keyword>
<dbReference type="EMBL" id="CP021434">
    <property type="protein sequence ID" value="ARU63593.1"/>
    <property type="molecule type" value="Genomic_DNA"/>
</dbReference>
<dbReference type="GO" id="GO:0032259">
    <property type="term" value="P:methylation"/>
    <property type="evidence" value="ECO:0007669"/>
    <property type="project" value="UniProtKB-KW"/>
</dbReference>